<gene>
    <name evidence="3" type="ORF">HUG12_19900</name>
</gene>
<keyword evidence="4" id="KW-1185">Reference proteome</keyword>
<keyword evidence="2" id="KW-0812">Transmembrane</keyword>
<evidence type="ECO:0000313" key="4">
    <source>
        <dbReference type="Proteomes" id="UP000509626"/>
    </source>
</evidence>
<dbReference type="RefSeq" id="WP_179270445.1">
    <property type="nucleotide sequence ID" value="NZ_CP058579.1"/>
</dbReference>
<evidence type="ECO:0000256" key="2">
    <source>
        <dbReference type="SAM" id="Phobius"/>
    </source>
</evidence>
<feature type="transmembrane region" description="Helical" evidence="2">
    <location>
        <begin position="304"/>
        <end position="321"/>
    </location>
</feature>
<name>A0A7D5QG82_9EURY</name>
<feature type="compositionally biased region" description="Low complexity" evidence="1">
    <location>
        <begin position="255"/>
        <end position="272"/>
    </location>
</feature>
<dbReference type="OrthoDB" id="206466at2157"/>
<dbReference type="Proteomes" id="UP000509626">
    <property type="component" value="Chromosome"/>
</dbReference>
<sequence length="329" mass="33055">MRRTTAAIILACVLGGVLAAGGVGAAPEYGLSVAGSVDTPNRTVPVDGEEFAVSEVASVEPGDALDVEVTAPDEGPYELLLYDSERRIVTRADAAAGERTELETDGFEAGAYLLVLRDGETVRAVHPVVIDGYDVEVDAPGAAEAGTETSVAVSVAPGQSTGSPDRVTVVAWNGEETVSAVADRQGDGRYVATLDLADLDPGEYTLVATAHGERVVYGRQEPLGTSDEHALRVTDEPVEGGSGSASGSGSGGADDGSAADGTDTPTGTTQSDVITPGEGEESGDGASDPSGEDGAPGRPGNGSLLPLGVGGAAVLVGYAYLRRRTGGIR</sequence>
<accession>A0A7D5QG82</accession>
<feature type="compositionally biased region" description="Low complexity" evidence="1">
    <location>
        <begin position="284"/>
        <end position="293"/>
    </location>
</feature>
<dbReference type="KEGG" id="halu:HUG12_19900"/>
<keyword evidence="2" id="KW-0472">Membrane</keyword>
<dbReference type="GeneID" id="56039773"/>
<reference evidence="3 4" key="1">
    <citation type="submission" date="2020-06" db="EMBL/GenBank/DDBJ databases">
        <title>NJ-3-1, isolated from saline soil.</title>
        <authorList>
            <person name="Cui H.L."/>
            <person name="Shi X."/>
        </authorList>
    </citation>
    <scope>NUCLEOTIDE SEQUENCE [LARGE SCALE GENOMIC DNA]</scope>
    <source>
        <strain evidence="3 4">NJ-3-1</strain>
    </source>
</reference>
<keyword evidence="2" id="KW-1133">Transmembrane helix</keyword>
<protein>
    <submittedName>
        <fullName evidence="3">Uncharacterized protein</fullName>
    </submittedName>
</protein>
<dbReference type="EMBL" id="CP058579">
    <property type="protein sequence ID" value="QLG63861.1"/>
    <property type="molecule type" value="Genomic_DNA"/>
</dbReference>
<proteinExistence type="predicted"/>
<feature type="region of interest" description="Disordered" evidence="1">
    <location>
        <begin position="235"/>
        <end position="304"/>
    </location>
</feature>
<dbReference type="AlphaFoldDB" id="A0A7D5QG82"/>
<feature type="compositionally biased region" description="Gly residues" evidence="1">
    <location>
        <begin position="240"/>
        <end position="254"/>
    </location>
</feature>
<organism evidence="3 4">
    <name type="scientific">Halorarum salinum</name>
    <dbReference type="NCBI Taxonomy" id="2743089"/>
    <lineage>
        <taxon>Archaea</taxon>
        <taxon>Methanobacteriati</taxon>
        <taxon>Methanobacteriota</taxon>
        <taxon>Stenosarchaea group</taxon>
        <taxon>Halobacteria</taxon>
        <taxon>Halobacteriales</taxon>
        <taxon>Haloferacaceae</taxon>
        <taxon>Halorarum</taxon>
    </lineage>
</organism>
<evidence type="ECO:0000256" key="1">
    <source>
        <dbReference type="SAM" id="MobiDB-lite"/>
    </source>
</evidence>
<evidence type="ECO:0000313" key="3">
    <source>
        <dbReference type="EMBL" id="QLG63861.1"/>
    </source>
</evidence>